<sequence length="134" mass="15393">MQMQLSHRYLGKKKDFPPQFPFEIATPFRPRTDLVAGRAGAIFPTLPRDSLTPADDNTSAPKSAASAFKEKRWSCRGSPGRENQTIFVDQRVFLALKSMLELMGLYHGRDGFDCERVWPIKNDNMGIWKEFLIW</sequence>
<protein>
    <submittedName>
        <fullName evidence="2">Uncharacterized protein</fullName>
    </submittedName>
</protein>
<feature type="region of interest" description="Disordered" evidence="1">
    <location>
        <begin position="46"/>
        <end position="65"/>
    </location>
</feature>
<reference evidence="2 3" key="1">
    <citation type="submission" date="2021-06" db="EMBL/GenBank/DDBJ databases">
        <title>Caerostris extrusa draft genome.</title>
        <authorList>
            <person name="Kono N."/>
            <person name="Arakawa K."/>
        </authorList>
    </citation>
    <scope>NUCLEOTIDE SEQUENCE [LARGE SCALE GENOMIC DNA]</scope>
</reference>
<name>A0AAV4MYJ5_CAEEX</name>
<gene>
    <name evidence="2" type="ORF">CEXT_454351</name>
</gene>
<evidence type="ECO:0000256" key="1">
    <source>
        <dbReference type="SAM" id="MobiDB-lite"/>
    </source>
</evidence>
<evidence type="ECO:0000313" key="3">
    <source>
        <dbReference type="Proteomes" id="UP001054945"/>
    </source>
</evidence>
<dbReference type="EMBL" id="BPLR01002706">
    <property type="protein sequence ID" value="GIX76969.1"/>
    <property type="molecule type" value="Genomic_DNA"/>
</dbReference>
<organism evidence="2 3">
    <name type="scientific">Caerostris extrusa</name>
    <name type="common">Bark spider</name>
    <name type="synonym">Caerostris bankana</name>
    <dbReference type="NCBI Taxonomy" id="172846"/>
    <lineage>
        <taxon>Eukaryota</taxon>
        <taxon>Metazoa</taxon>
        <taxon>Ecdysozoa</taxon>
        <taxon>Arthropoda</taxon>
        <taxon>Chelicerata</taxon>
        <taxon>Arachnida</taxon>
        <taxon>Araneae</taxon>
        <taxon>Araneomorphae</taxon>
        <taxon>Entelegynae</taxon>
        <taxon>Araneoidea</taxon>
        <taxon>Araneidae</taxon>
        <taxon>Caerostris</taxon>
    </lineage>
</organism>
<keyword evidence="3" id="KW-1185">Reference proteome</keyword>
<comment type="caution">
    <text evidence="2">The sequence shown here is derived from an EMBL/GenBank/DDBJ whole genome shotgun (WGS) entry which is preliminary data.</text>
</comment>
<dbReference type="AlphaFoldDB" id="A0AAV4MYJ5"/>
<proteinExistence type="predicted"/>
<dbReference type="Proteomes" id="UP001054945">
    <property type="component" value="Unassembled WGS sequence"/>
</dbReference>
<evidence type="ECO:0000313" key="2">
    <source>
        <dbReference type="EMBL" id="GIX76969.1"/>
    </source>
</evidence>
<accession>A0AAV4MYJ5</accession>